<dbReference type="Proteomes" id="UP000236664">
    <property type="component" value="Unassembled WGS sequence"/>
</dbReference>
<evidence type="ECO:0000313" key="2">
    <source>
        <dbReference type="EMBL" id="PNP61166.1"/>
    </source>
</evidence>
<organism evidence="2 3">
    <name type="scientific">Gibberella nygamai</name>
    <name type="common">Bean root rot disease fungus</name>
    <name type="synonym">Fusarium nygamai</name>
    <dbReference type="NCBI Taxonomy" id="42673"/>
    <lineage>
        <taxon>Eukaryota</taxon>
        <taxon>Fungi</taxon>
        <taxon>Dikarya</taxon>
        <taxon>Ascomycota</taxon>
        <taxon>Pezizomycotina</taxon>
        <taxon>Sordariomycetes</taxon>
        <taxon>Hypocreomycetidae</taxon>
        <taxon>Hypocreales</taxon>
        <taxon>Nectriaceae</taxon>
        <taxon>Fusarium</taxon>
        <taxon>Fusarium fujikuroi species complex</taxon>
    </lineage>
</organism>
<reference evidence="2 3" key="1">
    <citation type="submission" date="2017-06" db="EMBL/GenBank/DDBJ databases">
        <title>Genome of Fusarium nygamai isolate CS10214.</title>
        <authorList>
            <person name="Gardiner D.M."/>
            <person name="Obanor F."/>
            <person name="Kazan K."/>
        </authorList>
    </citation>
    <scope>NUCLEOTIDE SEQUENCE [LARGE SCALE GENOMIC DNA]</scope>
    <source>
        <strain evidence="2 3">CS10214</strain>
    </source>
</reference>
<proteinExistence type="predicted"/>
<accession>A0A2K0UTP8</accession>
<feature type="compositionally biased region" description="Pro residues" evidence="1">
    <location>
        <begin position="1"/>
        <end position="10"/>
    </location>
</feature>
<dbReference type="EMBL" id="MTQA01000312">
    <property type="protein sequence ID" value="PNP61166.1"/>
    <property type="molecule type" value="Genomic_DNA"/>
</dbReference>
<feature type="region of interest" description="Disordered" evidence="1">
    <location>
        <begin position="1"/>
        <end position="34"/>
    </location>
</feature>
<evidence type="ECO:0000256" key="1">
    <source>
        <dbReference type="SAM" id="MobiDB-lite"/>
    </source>
</evidence>
<evidence type="ECO:0000313" key="3">
    <source>
        <dbReference type="Proteomes" id="UP000236664"/>
    </source>
</evidence>
<dbReference type="AlphaFoldDB" id="A0A2K0UTP8"/>
<comment type="caution">
    <text evidence="2">The sequence shown here is derived from an EMBL/GenBank/DDBJ whole genome shotgun (WGS) entry which is preliminary data.</text>
</comment>
<keyword evidence="3" id="KW-1185">Reference proteome</keyword>
<name>A0A2K0UTP8_GIBNY</name>
<dbReference type="OrthoDB" id="5100964at2759"/>
<gene>
    <name evidence="2" type="ORF">FNYG_14083</name>
</gene>
<protein>
    <submittedName>
        <fullName evidence="2">Uncharacterized protein</fullName>
    </submittedName>
</protein>
<sequence length="203" mass="22748">MAQTPPPTAPCPSHHSSKVHAMPANNTPTLLDDKPASLTKCNEDDLDVSHLARRVPAPAVSNKRKHIEKQLHLDLKRDAKKLGQRRLTSKLKKKMQEQGMTSEALTYHLRQGKKRKKLCQIHCGLFPLASCYMVNMGAKFSGTPIHGLNETESEQLKMMMENIADNETAKKLLRVTEAAVEQGEKVQFAEDVDRDEVIDLFGQ</sequence>